<dbReference type="Gene3D" id="3.30.70.60">
    <property type="match status" value="1"/>
</dbReference>
<dbReference type="InterPro" id="IPR014717">
    <property type="entry name" value="Transl_elong_EF1B/ribsomal_bS6"/>
</dbReference>
<evidence type="ECO:0000313" key="3">
    <source>
        <dbReference type="Proteomes" id="UP000007803"/>
    </source>
</evidence>
<sequence length="170" mass="20743">MNNYKLLFLLFSFVVFVNYINYLMPQRDKLHKQIELLTYKIDKEKRLNRQKPDIKQFQLPFDTLFYDGKKFNYSQAMGDFQESITNAAKDVCTVKRLKWAQVPLSTKWYDVLKIDTTLECTPKKMFHFINKLRKNTKIYNIKNFTIYRMRNKPMLQIHMQLISYRVHHEK</sequence>
<accession>E0UU14</accession>
<dbReference type="AlphaFoldDB" id="E0UU14"/>
<keyword evidence="1" id="KW-0812">Transmembrane</keyword>
<evidence type="ECO:0000256" key="1">
    <source>
        <dbReference type="SAM" id="Phobius"/>
    </source>
</evidence>
<dbReference type="RefSeq" id="WP_013326079.1">
    <property type="nucleotide sequence ID" value="NC_014506.1"/>
</dbReference>
<organism evidence="2 3">
    <name type="scientific">Sulfurimonas autotrophica (strain ATCC BAA-671 / DSM 16294 / JCM 11897 / OK10)</name>
    <dbReference type="NCBI Taxonomy" id="563040"/>
    <lineage>
        <taxon>Bacteria</taxon>
        <taxon>Pseudomonadati</taxon>
        <taxon>Campylobacterota</taxon>
        <taxon>Epsilonproteobacteria</taxon>
        <taxon>Campylobacterales</taxon>
        <taxon>Sulfurimonadaceae</taxon>
        <taxon>Sulfurimonas</taxon>
    </lineage>
</organism>
<keyword evidence="1" id="KW-0472">Membrane</keyword>
<keyword evidence="3" id="KW-1185">Reference proteome</keyword>
<dbReference type="Proteomes" id="UP000007803">
    <property type="component" value="Chromosome"/>
</dbReference>
<name>E0UU14_SULAO</name>
<proteinExistence type="predicted"/>
<dbReference type="STRING" id="563040.Saut_0274"/>
<protein>
    <submittedName>
        <fullName evidence="2">Uncharacterized protein</fullName>
    </submittedName>
</protein>
<dbReference type="EMBL" id="CP002205">
    <property type="protein sequence ID" value="ADN08323.1"/>
    <property type="molecule type" value="Genomic_DNA"/>
</dbReference>
<evidence type="ECO:0000313" key="2">
    <source>
        <dbReference type="EMBL" id="ADN08323.1"/>
    </source>
</evidence>
<keyword evidence="1" id="KW-1133">Transmembrane helix</keyword>
<feature type="transmembrane region" description="Helical" evidence="1">
    <location>
        <begin position="6"/>
        <end position="24"/>
    </location>
</feature>
<gene>
    <name evidence="2" type="ordered locus">Saut_0274</name>
</gene>
<dbReference type="KEGG" id="sua:Saut_0274"/>
<dbReference type="HOGENOM" id="CLU_1569871_0_0_7"/>
<reference evidence="3" key="1">
    <citation type="journal article" date="2010" name="Stand. Genomic Sci.">
        <title>Complete genome sequence of Sulfurimonas autotrophica type strain (OK10).</title>
        <authorList>
            <person name="Sikorski J."/>
            <person name="Munk C."/>
            <person name="Lapidus A."/>
            <person name="Djao O."/>
            <person name="Lucas S."/>
            <person name="Glavina Del Rio T."/>
            <person name="Nolan M."/>
            <person name="Tice H."/>
            <person name="Han C."/>
            <person name="Cheng J."/>
            <person name="Tapia R."/>
            <person name="Goodwin L."/>
            <person name="Pitluck S."/>
            <person name="Liolios K."/>
            <person name="Ivanova N."/>
            <person name="Mavromatis K."/>
            <person name="Mikhailova N."/>
            <person name="Pati A."/>
            <person name="Sims D."/>
            <person name="Meincke L."/>
            <person name="Brettin T."/>
            <person name="Detter J."/>
            <person name="Chen A."/>
            <person name="Palaniappan K."/>
            <person name="Land M."/>
            <person name="Hauser L."/>
            <person name="Chang Y."/>
            <person name="Jeffries C."/>
            <person name="Rohde M."/>
            <person name="Lang E."/>
            <person name="Spring S."/>
            <person name="Goker M."/>
            <person name="Woyke T."/>
            <person name="Bristow J."/>
            <person name="Eisen J."/>
            <person name="Markowitz V."/>
            <person name="Hugenholtz P."/>
            <person name="Kyrpides N."/>
            <person name="Klenk H."/>
        </authorList>
    </citation>
    <scope>NUCLEOTIDE SEQUENCE [LARGE SCALE GENOMIC DNA]</scope>
    <source>
        <strain evidence="3">ATCC BAA-671 / DSM 16294 / JCM 11897 / OK10</strain>
    </source>
</reference>